<accession>A0A1F5YCT0</accession>
<keyword evidence="1 3" id="KW-0596">Phosphopantetheine</keyword>
<dbReference type="Pfam" id="PF00550">
    <property type="entry name" value="PP-binding"/>
    <property type="match status" value="1"/>
</dbReference>
<evidence type="ECO:0000313" key="6">
    <source>
        <dbReference type="Proteomes" id="UP000179034"/>
    </source>
</evidence>
<evidence type="ECO:0000313" key="5">
    <source>
        <dbReference type="EMBL" id="OGF97997.1"/>
    </source>
</evidence>
<dbReference type="GO" id="GO:0000035">
    <property type="term" value="F:acyl binding"/>
    <property type="evidence" value="ECO:0007669"/>
    <property type="project" value="TreeGrafter"/>
</dbReference>
<keyword evidence="3" id="KW-0276">Fatty acid metabolism</keyword>
<sequence length="79" mass="8978">MNTVQERLRKVLSKELKVDSSQIKENSSLADDLGVDSADMVDLLFAIEDEFKIEISDEEVEGYQVFGDIVKRIEEKIEG</sequence>
<comment type="subcellular location">
    <subcellularLocation>
        <location evidence="3">Cytoplasm</location>
    </subcellularLocation>
</comment>
<name>A0A1F5YCT0_9BACT</name>
<dbReference type="GO" id="GO:0000036">
    <property type="term" value="F:acyl carrier activity"/>
    <property type="evidence" value="ECO:0007669"/>
    <property type="project" value="UniProtKB-UniRule"/>
</dbReference>
<dbReference type="GO" id="GO:0005737">
    <property type="term" value="C:cytoplasm"/>
    <property type="evidence" value="ECO:0007669"/>
    <property type="project" value="UniProtKB-SubCell"/>
</dbReference>
<comment type="caution">
    <text evidence="5">The sequence shown here is derived from an EMBL/GenBank/DDBJ whole genome shotgun (WGS) entry which is preliminary data.</text>
</comment>
<keyword evidence="3" id="KW-0443">Lipid metabolism</keyword>
<comment type="PTM">
    <text evidence="3">4'-phosphopantetheine is transferred from CoA to a specific serine of apo-ACP by AcpS. This modification is essential for activity because fatty acids are bound in thioester linkage to the sulfhydryl of the prosthetic group.</text>
</comment>
<feature type="modified residue" description="O-(pantetheine 4'-phosphoryl)serine" evidence="3">
    <location>
        <position position="37"/>
    </location>
</feature>
<dbReference type="EMBL" id="MFIW01000026">
    <property type="protein sequence ID" value="OGF97997.1"/>
    <property type="molecule type" value="Genomic_DNA"/>
</dbReference>
<reference evidence="5 6" key="1">
    <citation type="journal article" date="2016" name="Nat. Commun.">
        <title>Thousands of microbial genomes shed light on interconnected biogeochemical processes in an aquifer system.</title>
        <authorList>
            <person name="Anantharaman K."/>
            <person name="Brown C.T."/>
            <person name="Hug L.A."/>
            <person name="Sharon I."/>
            <person name="Castelle C.J."/>
            <person name="Probst A.J."/>
            <person name="Thomas B.C."/>
            <person name="Singh A."/>
            <person name="Wilkins M.J."/>
            <person name="Karaoz U."/>
            <person name="Brodie E.L."/>
            <person name="Williams K.H."/>
            <person name="Hubbard S.S."/>
            <person name="Banfield J.F."/>
        </authorList>
    </citation>
    <scope>NUCLEOTIDE SEQUENCE [LARGE SCALE GENOMIC DNA]</scope>
</reference>
<dbReference type="HAMAP" id="MF_01217">
    <property type="entry name" value="Acyl_carrier"/>
    <property type="match status" value="1"/>
</dbReference>
<organism evidence="5 6">
    <name type="scientific">Candidatus Glassbacteria bacterium RBG_16_58_8</name>
    <dbReference type="NCBI Taxonomy" id="1817866"/>
    <lineage>
        <taxon>Bacteria</taxon>
        <taxon>Candidatus Glassiibacteriota</taxon>
    </lineage>
</organism>
<dbReference type="Gene3D" id="1.10.1200.10">
    <property type="entry name" value="ACP-like"/>
    <property type="match status" value="1"/>
</dbReference>
<evidence type="ECO:0000256" key="3">
    <source>
        <dbReference type="HAMAP-Rule" id="MF_01217"/>
    </source>
</evidence>
<dbReference type="PROSITE" id="PS50075">
    <property type="entry name" value="CARRIER"/>
    <property type="match status" value="1"/>
</dbReference>
<feature type="domain" description="Carrier" evidence="4">
    <location>
        <begin position="2"/>
        <end position="77"/>
    </location>
</feature>
<dbReference type="PANTHER" id="PTHR20863:SF76">
    <property type="entry name" value="CARRIER DOMAIN-CONTAINING PROTEIN"/>
    <property type="match status" value="1"/>
</dbReference>
<dbReference type="InterPro" id="IPR036736">
    <property type="entry name" value="ACP-like_sf"/>
</dbReference>
<dbReference type="Proteomes" id="UP000179034">
    <property type="component" value="Unassembled WGS sequence"/>
</dbReference>
<evidence type="ECO:0000256" key="2">
    <source>
        <dbReference type="ARBA" id="ARBA00022553"/>
    </source>
</evidence>
<keyword evidence="3" id="KW-0444">Lipid biosynthesis</keyword>
<comment type="pathway">
    <text evidence="3">Lipid metabolism; fatty acid biosynthesis.</text>
</comment>
<comment type="similarity">
    <text evidence="3">Belongs to the acyl carrier protein (ACP) family.</text>
</comment>
<keyword evidence="3" id="KW-0275">Fatty acid biosynthesis</keyword>
<keyword evidence="2 3" id="KW-0597">Phosphoprotein</keyword>
<dbReference type="UniPathway" id="UPA00094"/>
<protein>
    <recommendedName>
        <fullName evidence="3">Acyl carrier protein</fullName>
        <shortName evidence="3">ACP</shortName>
    </recommendedName>
</protein>
<dbReference type="InterPro" id="IPR003231">
    <property type="entry name" value="ACP"/>
</dbReference>
<evidence type="ECO:0000259" key="4">
    <source>
        <dbReference type="PROSITE" id="PS50075"/>
    </source>
</evidence>
<evidence type="ECO:0000256" key="1">
    <source>
        <dbReference type="ARBA" id="ARBA00022450"/>
    </source>
</evidence>
<dbReference type="NCBIfam" id="NF002148">
    <property type="entry name" value="PRK00982.1-2"/>
    <property type="match status" value="1"/>
</dbReference>
<dbReference type="SUPFAM" id="SSF47336">
    <property type="entry name" value="ACP-like"/>
    <property type="match status" value="1"/>
</dbReference>
<keyword evidence="3" id="KW-0963">Cytoplasm</keyword>
<dbReference type="PANTHER" id="PTHR20863">
    <property type="entry name" value="ACYL CARRIER PROTEIN"/>
    <property type="match status" value="1"/>
</dbReference>
<dbReference type="InterPro" id="IPR009081">
    <property type="entry name" value="PP-bd_ACP"/>
</dbReference>
<gene>
    <name evidence="3" type="primary">acpP</name>
    <name evidence="5" type="ORF">A2Z06_04565</name>
</gene>
<comment type="function">
    <text evidence="3">Carrier of the growing fatty acid chain in fatty acid biosynthesis.</text>
</comment>
<proteinExistence type="inferred from homology"/>
<dbReference type="AlphaFoldDB" id="A0A1F5YCT0"/>